<evidence type="ECO:0000256" key="3">
    <source>
        <dbReference type="ARBA" id="ARBA00022448"/>
    </source>
</evidence>
<evidence type="ECO:0000256" key="5">
    <source>
        <dbReference type="ARBA" id="ARBA00022692"/>
    </source>
</evidence>
<dbReference type="GO" id="GO:0005886">
    <property type="term" value="C:plasma membrane"/>
    <property type="evidence" value="ECO:0007669"/>
    <property type="project" value="UniProtKB-SubCell"/>
</dbReference>
<evidence type="ECO:0000259" key="9">
    <source>
        <dbReference type="PROSITE" id="PS51012"/>
    </source>
</evidence>
<name>A0A1A5YP09_9BACL</name>
<evidence type="ECO:0000256" key="6">
    <source>
        <dbReference type="ARBA" id="ARBA00022989"/>
    </source>
</evidence>
<evidence type="ECO:0000256" key="2">
    <source>
        <dbReference type="ARBA" id="ARBA00007783"/>
    </source>
</evidence>
<feature type="transmembrane region" description="Helical" evidence="8">
    <location>
        <begin position="205"/>
        <end position="233"/>
    </location>
</feature>
<dbReference type="PROSITE" id="PS51012">
    <property type="entry name" value="ABC_TM2"/>
    <property type="match status" value="1"/>
</dbReference>
<feature type="domain" description="ABC transmembrane type-2" evidence="9">
    <location>
        <begin position="126"/>
        <end position="352"/>
    </location>
</feature>
<dbReference type="InterPro" id="IPR051449">
    <property type="entry name" value="ABC-2_transporter_component"/>
</dbReference>
<feature type="transmembrane region" description="Helical" evidence="8">
    <location>
        <begin position="21"/>
        <end position="39"/>
    </location>
</feature>
<dbReference type="OrthoDB" id="9776218at2"/>
<accession>A0A1A5YP09</accession>
<feature type="transmembrane region" description="Helical" evidence="8">
    <location>
        <begin position="239"/>
        <end position="262"/>
    </location>
</feature>
<gene>
    <name evidence="10" type="ORF">A7K91_19200</name>
</gene>
<evidence type="ECO:0000256" key="8">
    <source>
        <dbReference type="SAM" id="Phobius"/>
    </source>
</evidence>
<dbReference type="InterPro" id="IPR013525">
    <property type="entry name" value="ABC2_TM"/>
</dbReference>
<feature type="transmembrane region" description="Helical" evidence="8">
    <location>
        <begin position="274"/>
        <end position="291"/>
    </location>
</feature>
<evidence type="ECO:0000256" key="7">
    <source>
        <dbReference type="ARBA" id="ARBA00023136"/>
    </source>
</evidence>
<dbReference type="InterPro" id="IPR047817">
    <property type="entry name" value="ABC2_TM_bact-type"/>
</dbReference>
<feature type="transmembrane region" description="Helical" evidence="8">
    <location>
        <begin position="327"/>
        <end position="349"/>
    </location>
</feature>
<reference evidence="10 11" key="1">
    <citation type="submission" date="2016-05" db="EMBL/GenBank/DDBJ databases">
        <title>Paenibacillus oryzae. sp. nov., isolated from the rice root.</title>
        <authorList>
            <person name="Zhang J."/>
            <person name="Zhang X."/>
        </authorList>
    </citation>
    <scope>NUCLEOTIDE SEQUENCE [LARGE SCALE GENOMIC DNA]</scope>
    <source>
        <strain evidence="10 11">1DrF-4</strain>
    </source>
</reference>
<evidence type="ECO:0000256" key="1">
    <source>
        <dbReference type="ARBA" id="ARBA00004651"/>
    </source>
</evidence>
<dbReference type="AlphaFoldDB" id="A0A1A5YP09"/>
<dbReference type="EMBL" id="LYPA01000038">
    <property type="protein sequence ID" value="OBR67347.1"/>
    <property type="molecule type" value="Genomic_DNA"/>
</dbReference>
<dbReference type="Pfam" id="PF12698">
    <property type="entry name" value="ABC2_membrane_3"/>
    <property type="match status" value="1"/>
</dbReference>
<proteinExistence type="inferred from homology"/>
<protein>
    <submittedName>
        <fullName evidence="10">ABC transporter permease</fullName>
    </submittedName>
</protein>
<keyword evidence="4" id="KW-1003">Cell membrane</keyword>
<dbReference type="GO" id="GO:0140359">
    <property type="term" value="F:ABC-type transporter activity"/>
    <property type="evidence" value="ECO:0007669"/>
    <property type="project" value="InterPro"/>
</dbReference>
<dbReference type="PANTHER" id="PTHR30294:SF38">
    <property type="entry name" value="TRANSPORT PERMEASE PROTEIN"/>
    <property type="match status" value="1"/>
</dbReference>
<comment type="subcellular location">
    <subcellularLocation>
        <location evidence="1">Cell membrane</location>
        <topology evidence="1">Multi-pass membrane protein</topology>
    </subcellularLocation>
</comment>
<keyword evidence="6 8" id="KW-1133">Transmembrane helix</keyword>
<dbReference type="STRING" id="1844972.A7K91_19200"/>
<keyword evidence="3" id="KW-0813">Transport</keyword>
<feature type="transmembrane region" description="Helical" evidence="8">
    <location>
        <begin position="162"/>
        <end position="184"/>
    </location>
</feature>
<organism evidence="10 11">
    <name type="scientific">Paenibacillus oryzae</name>
    <dbReference type="NCBI Taxonomy" id="1844972"/>
    <lineage>
        <taxon>Bacteria</taxon>
        <taxon>Bacillati</taxon>
        <taxon>Bacillota</taxon>
        <taxon>Bacilli</taxon>
        <taxon>Bacillales</taxon>
        <taxon>Paenibacillaceae</taxon>
        <taxon>Paenibacillus</taxon>
    </lineage>
</organism>
<keyword evidence="5 8" id="KW-0812">Transmembrane</keyword>
<dbReference type="PANTHER" id="PTHR30294">
    <property type="entry name" value="MEMBRANE COMPONENT OF ABC TRANSPORTER YHHJ-RELATED"/>
    <property type="match status" value="1"/>
</dbReference>
<keyword evidence="7 8" id="KW-0472">Membrane</keyword>
<evidence type="ECO:0000313" key="11">
    <source>
        <dbReference type="Proteomes" id="UP000092024"/>
    </source>
</evidence>
<comment type="similarity">
    <text evidence="2">Belongs to the ABC-2 integral membrane protein family.</text>
</comment>
<keyword evidence="11" id="KW-1185">Reference proteome</keyword>
<comment type="caution">
    <text evidence="10">The sequence shown here is derived from an EMBL/GenBank/DDBJ whole genome shotgun (WGS) entry which is preliminary data.</text>
</comment>
<evidence type="ECO:0000256" key="4">
    <source>
        <dbReference type="ARBA" id="ARBA00022475"/>
    </source>
</evidence>
<sequence>MRMMSLFIRIIRQFLHDKRTLALLILAPILVLTLLYLVFNGEDYTPKIGTAGLPAPVEQRLAEGKAGITSFSSLQDAVEALKAGSIDAYVFIEEGKPIVKLEGSDPSKSKAVLLFIGNTLGHTSEPTSSGASESPLVEPGNLPQPIVQYLHGGPDMTTFDNLGSVFIGVFTFFYVFLIAGVSFLKERTSGTLERLLATPLRRHEIVIGYMLGFGLFTGIQSLVIAAFSIHVLGLMLVGSIWYVLLITVLISATALSFGILLSSFAGSEFQLMQFIPLVIVPQVFFSGLFNLESMSPWISWLSHIMPLAYGADALKSVMIKGEGWSSIAFDVYVLAGLCIVFMSANIIALRKHRAL</sequence>
<evidence type="ECO:0000313" key="10">
    <source>
        <dbReference type="EMBL" id="OBR67347.1"/>
    </source>
</evidence>
<dbReference type="Proteomes" id="UP000092024">
    <property type="component" value="Unassembled WGS sequence"/>
</dbReference>